<organism evidence="2 3">
    <name type="scientific">Paenibacillus elgii</name>
    <dbReference type="NCBI Taxonomy" id="189691"/>
    <lineage>
        <taxon>Bacteria</taxon>
        <taxon>Bacillati</taxon>
        <taxon>Bacillota</taxon>
        <taxon>Bacilli</taxon>
        <taxon>Bacillales</taxon>
        <taxon>Paenibacillaceae</taxon>
        <taxon>Paenibacillus</taxon>
    </lineage>
</organism>
<dbReference type="SUPFAM" id="SSF53474">
    <property type="entry name" value="alpha/beta-Hydrolases"/>
    <property type="match status" value="1"/>
</dbReference>
<feature type="chain" id="PRO_5015432347" evidence="1">
    <location>
        <begin position="30"/>
        <end position="442"/>
    </location>
</feature>
<dbReference type="GO" id="GO:0016787">
    <property type="term" value="F:hydrolase activity"/>
    <property type="evidence" value="ECO:0007669"/>
    <property type="project" value="InterPro"/>
</dbReference>
<dbReference type="RefSeq" id="WP_108532210.1">
    <property type="nucleotide sequence ID" value="NZ_PYHP01000042.1"/>
</dbReference>
<reference evidence="2 3" key="1">
    <citation type="submission" date="2018-03" db="EMBL/GenBank/DDBJ databases">
        <title>Genome sequence of Paenibacillus elgii strain AC13 an antimicrobial compound producing bacteria.</title>
        <authorList>
            <person name="Kurokawa A.S."/>
            <person name="Araujo J.F."/>
            <person name="Costa R.A."/>
            <person name="Ortega D.B."/>
            <person name="Pires A.S."/>
            <person name="Pappas G.J.Jr."/>
            <person name="Franco O.L."/>
            <person name="Barreto C."/>
            <person name="Magalhaes B.S."/>
            <person name="Kruger R.H."/>
        </authorList>
    </citation>
    <scope>NUCLEOTIDE SEQUENCE [LARGE SCALE GENOMIC DNA]</scope>
    <source>
        <strain evidence="2 3">AC13</strain>
    </source>
</reference>
<evidence type="ECO:0000313" key="3">
    <source>
        <dbReference type="Proteomes" id="UP000244184"/>
    </source>
</evidence>
<sequence length="442" mass="47543">MYKRWLPSVTTALLIVCALLVPNAGVSGAQEAGATGAAGVAEVAGGTAGTAASNLVLEQTFTTVSNGWSKVERWKDNNPMFAAEDYPQDGRGDQDGQRLTFFGGVKKPHSSRFLLYYAPKYDTNPVKTPILLVHGANDNADRAWANPNELGSYGCGAISCPSTGMMQDLVGKGYKVFAINFPHKQGDNYYSAEQIHDAITIIRNVTGESKVDVIGWSKGAFSSRMYASSVKKAGGTSYSQDIRKLVLVGNPNKGFDYIFRHGWSHNLSIFPECGGVVNAPSPHTQMVCWGISRNHPELSIYNTASGNFFPGQKQMLGKWVDEYPLPALEQDWYTTYYGGQGFYTNSNGIDAAIQQGSLVEPILNAGIPASIQTYLLSGDKNDIPAIHSEHTGPSDGVVFIASAAAVQGIGNVAGNVTVQHNHLQLGWAAASAKQIDQWLKQN</sequence>
<dbReference type="GO" id="GO:0016042">
    <property type="term" value="P:lipid catabolic process"/>
    <property type="evidence" value="ECO:0007669"/>
    <property type="project" value="InterPro"/>
</dbReference>
<proteinExistence type="predicted"/>
<accession>A0A2T6G2B7</accession>
<dbReference type="EMBL" id="PYHP01000042">
    <property type="protein sequence ID" value="PUA38258.1"/>
    <property type="molecule type" value="Genomic_DNA"/>
</dbReference>
<gene>
    <name evidence="2" type="ORF">C8Z91_16210</name>
</gene>
<dbReference type="AlphaFoldDB" id="A0A2T6G2B7"/>
<dbReference type="Pfam" id="PF01674">
    <property type="entry name" value="Lipase_2"/>
    <property type="match status" value="1"/>
</dbReference>
<protein>
    <submittedName>
        <fullName evidence="2">Lipase</fullName>
    </submittedName>
</protein>
<evidence type="ECO:0000313" key="2">
    <source>
        <dbReference type="EMBL" id="PUA38258.1"/>
    </source>
</evidence>
<keyword evidence="1" id="KW-0732">Signal</keyword>
<feature type="signal peptide" evidence="1">
    <location>
        <begin position="1"/>
        <end position="29"/>
    </location>
</feature>
<dbReference type="Proteomes" id="UP000244184">
    <property type="component" value="Unassembled WGS sequence"/>
</dbReference>
<dbReference type="Gene3D" id="3.40.50.1820">
    <property type="entry name" value="alpha/beta hydrolase"/>
    <property type="match status" value="1"/>
</dbReference>
<dbReference type="InterPro" id="IPR029058">
    <property type="entry name" value="AB_hydrolase_fold"/>
</dbReference>
<name>A0A2T6G2B7_9BACL</name>
<dbReference type="InterPro" id="IPR002918">
    <property type="entry name" value="Lipase_EstA/Esterase_EstB"/>
</dbReference>
<comment type="caution">
    <text evidence="2">The sequence shown here is derived from an EMBL/GenBank/DDBJ whole genome shotgun (WGS) entry which is preliminary data.</text>
</comment>
<evidence type="ECO:0000256" key="1">
    <source>
        <dbReference type="SAM" id="SignalP"/>
    </source>
</evidence>